<evidence type="ECO:0000256" key="5">
    <source>
        <dbReference type="ARBA" id="ARBA00022692"/>
    </source>
</evidence>
<keyword evidence="12" id="KW-0479">Metal-binding</keyword>
<dbReference type="PANTHER" id="PTHR43185:SF2">
    <property type="entry name" value="FERROUS IRON TRANSPORT PROTEIN B"/>
    <property type="match status" value="1"/>
</dbReference>
<feature type="binding site" evidence="12">
    <location>
        <position position="44"/>
    </location>
    <ligand>
        <name>Mg(2+)</name>
        <dbReference type="ChEBI" id="CHEBI:18420"/>
        <label>2</label>
    </ligand>
</feature>
<feature type="transmembrane region" description="Helical" evidence="13">
    <location>
        <begin position="606"/>
        <end position="632"/>
    </location>
</feature>
<comment type="caution">
    <text evidence="15">The sequence shown here is derived from an EMBL/GenBank/DDBJ whole genome shotgun (WGS) entry which is preliminary data.</text>
</comment>
<dbReference type="GO" id="GO:0005886">
    <property type="term" value="C:plasma membrane"/>
    <property type="evidence" value="ECO:0007669"/>
    <property type="project" value="UniProtKB-SubCell"/>
</dbReference>
<evidence type="ECO:0000256" key="4">
    <source>
        <dbReference type="ARBA" id="ARBA00022475"/>
    </source>
</evidence>
<evidence type="ECO:0000256" key="7">
    <source>
        <dbReference type="ARBA" id="ARBA00022989"/>
    </source>
</evidence>
<feature type="transmembrane region" description="Helical" evidence="13">
    <location>
        <begin position="471"/>
        <end position="489"/>
    </location>
</feature>
<keyword evidence="4" id="KW-1003">Cell membrane</keyword>
<accession>A0A926DAS8</accession>
<feature type="transmembrane region" description="Helical" evidence="13">
    <location>
        <begin position="495"/>
        <end position="515"/>
    </location>
</feature>
<dbReference type="InterPro" id="IPR027417">
    <property type="entry name" value="P-loop_NTPase"/>
</dbReference>
<dbReference type="GO" id="GO:0046872">
    <property type="term" value="F:metal ion binding"/>
    <property type="evidence" value="ECO:0007669"/>
    <property type="project" value="UniProtKB-KW"/>
</dbReference>
<dbReference type="Pfam" id="PF07670">
    <property type="entry name" value="Gate"/>
    <property type="match status" value="2"/>
</dbReference>
<feature type="binding site" evidence="12">
    <location>
        <position position="47"/>
    </location>
    <ligand>
        <name>Mg(2+)</name>
        <dbReference type="ChEBI" id="CHEBI:18420"/>
        <label>2</label>
    </ligand>
</feature>
<evidence type="ECO:0000256" key="1">
    <source>
        <dbReference type="ARBA" id="ARBA00003926"/>
    </source>
</evidence>
<feature type="binding site" evidence="11">
    <location>
        <begin position="33"/>
        <end position="40"/>
    </location>
    <ligand>
        <name>GTP</name>
        <dbReference type="ChEBI" id="CHEBI:37565"/>
        <label>1</label>
    </ligand>
</feature>
<feature type="transmembrane region" description="Helical" evidence="13">
    <location>
        <begin position="357"/>
        <end position="376"/>
    </location>
</feature>
<dbReference type="InterPro" id="IPR030389">
    <property type="entry name" value="G_FEOB_dom"/>
</dbReference>
<dbReference type="PROSITE" id="PS51711">
    <property type="entry name" value="G_FEOB"/>
    <property type="match status" value="1"/>
</dbReference>
<comment type="subcellular location">
    <subcellularLocation>
        <location evidence="2 13">Cell membrane</location>
        <topology evidence="2 13">Multi-pass membrane protein</topology>
    </subcellularLocation>
</comment>
<organism evidence="15 16">
    <name type="scientific">Feifania hominis</name>
    <dbReference type="NCBI Taxonomy" id="2763660"/>
    <lineage>
        <taxon>Bacteria</taxon>
        <taxon>Bacillati</taxon>
        <taxon>Bacillota</taxon>
        <taxon>Clostridia</taxon>
        <taxon>Eubacteriales</taxon>
        <taxon>Feifaniaceae</taxon>
        <taxon>Feifania</taxon>
    </lineage>
</organism>
<keyword evidence="3 13" id="KW-0813">Transport</keyword>
<keyword evidence="9 13" id="KW-0472">Membrane</keyword>
<evidence type="ECO:0000256" key="13">
    <source>
        <dbReference type="RuleBase" id="RU362098"/>
    </source>
</evidence>
<proteinExistence type="inferred from homology"/>
<keyword evidence="16" id="KW-1185">Reference proteome</keyword>
<dbReference type="GO" id="GO:0015093">
    <property type="term" value="F:ferrous iron transmembrane transporter activity"/>
    <property type="evidence" value="ECO:0007669"/>
    <property type="project" value="UniProtKB-UniRule"/>
</dbReference>
<dbReference type="Proteomes" id="UP000620366">
    <property type="component" value="Unassembled WGS sequence"/>
</dbReference>
<keyword evidence="6 11" id="KW-0547">Nucleotide-binding</keyword>
<feature type="transmembrane region" description="Helical" evidence="13">
    <location>
        <begin position="281"/>
        <end position="299"/>
    </location>
</feature>
<evidence type="ECO:0000259" key="14">
    <source>
        <dbReference type="PROSITE" id="PS51711"/>
    </source>
</evidence>
<evidence type="ECO:0000313" key="15">
    <source>
        <dbReference type="EMBL" id="MBC8535570.1"/>
    </source>
</evidence>
<dbReference type="InterPro" id="IPR011642">
    <property type="entry name" value="Gate_dom"/>
</dbReference>
<feature type="domain" description="FeoB-type G" evidence="14">
    <location>
        <begin position="26"/>
        <end position="188"/>
    </location>
</feature>
<dbReference type="Gene3D" id="1.10.287.1770">
    <property type="match status" value="1"/>
</dbReference>
<dbReference type="CDD" id="cd01879">
    <property type="entry name" value="FeoB"/>
    <property type="match status" value="1"/>
</dbReference>
<feature type="transmembrane region" description="Helical" evidence="13">
    <location>
        <begin position="555"/>
        <end position="577"/>
    </location>
</feature>
<evidence type="ECO:0000256" key="2">
    <source>
        <dbReference type="ARBA" id="ARBA00004651"/>
    </source>
</evidence>
<keyword evidence="12" id="KW-0460">Magnesium</keyword>
<dbReference type="PANTHER" id="PTHR43185">
    <property type="entry name" value="FERROUS IRON TRANSPORT PROTEIN B"/>
    <property type="match status" value="1"/>
</dbReference>
<dbReference type="Pfam" id="PF07664">
    <property type="entry name" value="FeoB_C"/>
    <property type="match status" value="1"/>
</dbReference>
<protein>
    <recommendedName>
        <fullName evidence="10 13">Ferrous iron transport protein B</fullName>
    </recommendedName>
</protein>
<dbReference type="InterPro" id="IPR050860">
    <property type="entry name" value="FeoB_GTPase"/>
</dbReference>
<feature type="transmembrane region" description="Helical" evidence="13">
    <location>
        <begin position="320"/>
        <end position="337"/>
    </location>
</feature>
<sequence length="716" mass="78092">MGLTNTSTGSSVAAQNLVIERATPQDKVIALAGNPNVGKSTVFNALTGLNQHTGNWPGKTVTNAQGSCTYKGQNYVFVDIPGTYSLMAHSAEEEVARDFICFGDADAVVVVCDATCLERNLNLVLQTIEITNRVVVCVNLMDEARKKQIHIDLTALEKKLGVPVVGAAARSGKGLQELLDLLNLVTRQTIHESPYRVCYAPAIEQAVEELEAVLRAKMTKPISTRFISLRLLEGDRTLLHSLGDYIGFDINADEELQQALASAREDLARAGIKGERITDRIVSGLVLAAEDICGGVIRYERADYQMRDRRIDKLLTSRKTGVPVMLLLLGLVFWLTITGANYPSQLLSTALFWVEDRFMDFFNWLSAPAWLSGILVQGIYRTLAWVVAVMLPPMAIFFPLFTLLEDLGYLPRVAFNLDHHFKKACACGKQALTMCMGFGCNAAGIVGCRIIDSPRERLIAIITNNFVPCNGRFPTLISIITMFFIGSVISPFDSLLSALFLTAVIVLGVAMTFLVSRLLSKTILKGVPSSFTLELPPYRKPQIGKTIVRSIFDRTLFVLGRAVTVAAPAGLIIWLLANVVVGDATLLAHCARFLNPIAQLMGLDGVILLAFILGFPANEIVIPIVIMAYMATGSLIDMGNLTELKALFVANGWTWATAASTILFSLMHWPCSTTCLTIKKETQSLKWTAVSFAVPTVIGFVVCVCFTAIVRMLGLA</sequence>
<dbReference type="InterPro" id="IPR011640">
    <property type="entry name" value="Fe2_transport_prot_B_C"/>
</dbReference>
<evidence type="ECO:0000256" key="8">
    <source>
        <dbReference type="ARBA" id="ARBA00023134"/>
    </source>
</evidence>
<evidence type="ECO:0000313" key="16">
    <source>
        <dbReference type="Proteomes" id="UP000620366"/>
    </source>
</evidence>
<feature type="transmembrane region" description="Helical" evidence="13">
    <location>
        <begin position="383"/>
        <end position="404"/>
    </location>
</feature>
<evidence type="ECO:0000256" key="11">
    <source>
        <dbReference type="PIRSR" id="PIRSR603373-1"/>
    </source>
</evidence>
<evidence type="ECO:0000256" key="6">
    <source>
        <dbReference type="ARBA" id="ARBA00022741"/>
    </source>
</evidence>
<dbReference type="Pfam" id="PF02421">
    <property type="entry name" value="FeoB_N"/>
    <property type="match status" value="1"/>
</dbReference>
<dbReference type="Pfam" id="PF17910">
    <property type="entry name" value="FeoB_Cyto"/>
    <property type="match status" value="1"/>
</dbReference>
<keyword evidence="13" id="KW-0406">Ion transport</keyword>
<evidence type="ECO:0000256" key="10">
    <source>
        <dbReference type="NCBIfam" id="TIGR00437"/>
    </source>
</evidence>
<keyword evidence="8 11" id="KW-0342">GTP-binding</keyword>
<feature type="transmembrane region" description="Helical" evidence="13">
    <location>
        <begin position="644"/>
        <end position="667"/>
    </location>
</feature>
<evidence type="ECO:0000256" key="3">
    <source>
        <dbReference type="ARBA" id="ARBA00022448"/>
    </source>
</evidence>
<feature type="binding site" evidence="12">
    <location>
        <position position="45"/>
    </location>
    <ligand>
        <name>Mg(2+)</name>
        <dbReference type="ChEBI" id="CHEBI:18420"/>
        <label>2</label>
    </ligand>
</feature>
<evidence type="ECO:0000256" key="12">
    <source>
        <dbReference type="PIRSR" id="PIRSR603373-2"/>
    </source>
</evidence>
<dbReference type="RefSeq" id="WP_249299296.1">
    <property type="nucleotide sequence ID" value="NZ_JACRSP010000001.1"/>
</dbReference>
<feature type="binding site" evidence="11">
    <location>
        <begin position="139"/>
        <end position="142"/>
    </location>
    <ligand>
        <name>GTP</name>
        <dbReference type="ChEBI" id="CHEBI:37565"/>
        <label>1</label>
    </ligand>
</feature>
<keyword evidence="5 13" id="KW-0812">Transmembrane</keyword>
<dbReference type="EMBL" id="JACRSP010000001">
    <property type="protein sequence ID" value="MBC8535570.1"/>
    <property type="molecule type" value="Genomic_DNA"/>
</dbReference>
<evidence type="ECO:0000256" key="9">
    <source>
        <dbReference type="ARBA" id="ARBA00023136"/>
    </source>
</evidence>
<dbReference type="NCBIfam" id="TIGR00437">
    <property type="entry name" value="feoB"/>
    <property type="match status" value="1"/>
</dbReference>
<comment type="similarity">
    <text evidence="13">Belongs to the TRAFAC class TrmE-Era-EngA-EngB-Septin-like GTPase superfamily. FeoB GTPase (TC 9.A.8) family.</text>
</comment>
<feature type="binding site" evidence="12">
    <location>
        <position position="48"/>
    </location>
    <ligand>
        <name>Mg(2+)</name>
        <dbReference type="ChEBI" id="CHEBI:18420"/>
        <label>2</label>
    </ligand>
</feature>
<gene>
    <name evidence="15" type="primary">feoB</name>
    <name evidence="15" type="ORF">H8695_02545</name>
</gene>
<dbReference type="SUPFAM" id="SSF52540">
    <property type="entry name" value="P-loop containing nucleoside triphosphate hydrolases"/>
    <property type="match status" value="1"/>
</dbReference>
<feature type="binding site" evidence="11">
    <location>
        <begin position="79"/>
        <end position="82"/>
    </location>
    <ligand>
        <name>GTP</name>
        <dbReference type="ChEBI" id="CHEBI:37565"/>
        <label>1</label>
    </ligand>
</feature>
<keyword evidence="13" id="KW-0410">Iron transport</keyword>
<feature type="transmembrane region" description="Helical" evidence="13">
    <location>
        <begin position="687"/>
        <end position="710"/>
    </location>
</feature>
<feature type="transmembrane region" description="Helical" evidence="13">
    <location>
        <begin position="431"/>
        <end position="451"/>
    </location>
</feature>
<dbReference type="InterPro" id="IPR041069">
    <property type="entry name" value="FeoB_Cyto"/>
</dbReference>
<name>A0A926DAS8_9FIRM</name>
<keyword evidence="13" id="KW-0408">Iron</keyword>
<dbReference type="GO" id="GO:0005525">
    <property type="term" value="F:GTP binding"/>
    <property type="evidence" value="ECO:0007669"/>
    <property type="project" value="UniProtKB-KW"/>
</dbReference>
<keyword evidence="7 13" id="KW-1133">Transmembrane helix</keyword>
<dbReference type="AlphaFoldDB" id="A0A926DAS8"/>
<dbReference type="InterPro" id="IPR003373">
    <property type="entry name" value="Fe2_transport_prot-B"/>
</dbReference>
<comment type="function">
    <text evidence="1 13">Probable transporter of a GTP-driven Fe(2+) uptake system.</text>
</comment>
<reference evidence="15" key="1">
    <citation type="submission" date="2020-08" db="EMBL/GenBank/DDBJ databases">
        <title>Genome public.</title>
        <authorList>
            <person name="Liu C."/>
            <person name="Sun Q."/>
        </authorList>
    </citation>
    <scope>NUCLEOTIDE SEQUENCE</scope>
    <source>
        <strain evidence="15">BX7</strain>
    </source>
</reference>
<dbReference type="Gene3D" id="3.40.50.300">
    <property type="entry name" value="P-loop containing nucleotide triphosphate hydrolases"/>
    <property type="match status" value="1"/>
</dbReference>